<dbReference type="Gene3D" id="1.10.10.2840">
    <property type="entry name" value="PucR C-terminal helix-turn-helix domain"/>
    <property type="match status" value="1"/>
</dbReference>
<dbReference type="InterPro" id="IPR051448">
    <property type="entry name" value="CdaR-like_regulators"/>
</dbReference>
<dbReference type="InterPro" id="IPR012914">
    <property type="entry name" value="PucR_dom"/>
</dbReference>
<keyword evidence="4" id="KW-1185">Reference proteome</keyword>
<dbReference type="InterPro" id="IPR025736">
    <property type="entry name" value="PucR_C-HTH_dom"/>
</dbReference>
<dbReference type="PANTHER" id="PTHR33744:SF1">
    <property type="entry name" value="DNA-BINDING TRANSCRIPTIONAL ACTIVATOR ADER"/>
    <property type="match status" value="1"/>
</dbReference>
<dbReference type="Pfam" id="PF07905">
    <property type="entry name" value="PucR"/>
    <property type="match status" value="1"/>
</dbReference>
<organism evidence="3 4">
    <name type="scientific">Microbacterium algihabitans</name>
    <dbReference type="NCBI Taxonomy" id="3075992"/>
    <lineage>
        <taxon>Bacteria</taxon>
        <taxon>Bacillati</taxon>
        <taxon>Actinomycetota</taxon>
        <taxon>Actinomycetes</taxon>
        <taxon>Micrococcales</taxon>
        <taxon>Microbacteriaceae</taxon>
        <taxon>Microbacterium</taxon>
    </lineage>
</organism>
<evidence type="ECO:0000259" key="1">
    <source>
        <dbReference type="Pfam" id="PF07905"/>
    </source>
</evidence>
<evidence type="ECO:0000313" key="3">
    <source>
        <dbReference type="EMBL" id="MDU0326395.1"/>
    </source>
</evidence>
<dbReference type="RefSeq" id="WP_316001002.1">
    <property type="nucleotide sequence ID" value="NZ_JAWDIU010000001.1"/>
</dbReference>
<dbReference type="InterPro" id="IPR042070">
    <property type="entry name" value="PucR_C-HTH_sf"/>
</dbReference>
<sequence>MPATLRTLLDDQSFPLRVLTRPDDEALDRPLSWVHSSDLLDPTPYLEAGNLLLTNGAQFSADPDADEALAYCRRLRALGVAGLGFATDIIHDRVPEAVVRAGEAADLPIVEIADRAPFIRIIRFVADIIAAEGAARLSWLLDAQRAVARAAVRDDGLREILATLSRLLDAWVELYDAVGGRLSSPGLRAAPAEVEAEVGRDVRRLLERRTAASLVVPSAGHALVQTIGQSGRLRGVLAVGGPEPLDPAGRDLVASVVALASIALEQQRGLQSALRGVRAGVIDLLVDGHGDTARRVAESAFGGLPVEPYLVGVVRGAGALPGLLDELDLVSSDPTRMFSAERGDDVIVLAGDRAASALAALAERRGLCVGTARHEAGDDLAEDLRRASHAARDAETGAVRAYDELAGRGLVGALRDRGGEVLARSLLRPLEALPAVERERLLASARVWLDANGAWDPAARSLGIHRHTLRARMAQLEQVLEIDLSSFAARAELWAALELGG</sequence>
<dbReference type="Pfam" id="PF13556">
    <property type="entry name" value="HTH_30"/>
    <property type="match status" value="1"/>
</dbReference>
<protein>
    <submittedName>
        <fullName evidence="3">PucR family transcriptional regulator</fullName>
    </submittedName>
</protein>
<dbReference type="PANTHER" id="PTHR33744">
    <property type="entry name" value="CARBOHYDRATE DIACID REGULATOR"/>
    <property type="match status" value="1"/>
</dbReference>
<evidence type="ECO:0000259" key="2">
    <source>
        <dbReference type="Pfam" id="PF13556"/>
    </source>
</evidence>
<comment type="caution">
    <text evidence="3">The sequence shown here is derived from an EMBL/GenBank/DDBJ whole genome shotgun (WGS) entry which is preliminary data.</text>
</comment>
<accession>A0ABU3RUD8</accession>
<dbReference type="EMBL" id="JAWDIU010000001">
    <property type="protein sequence ID" value="MDU0326395.1"/>
    <property type="molecule type" value="Genomic_DNA"/>
</dbReference>
<dbReference type="Proteomes" id="UP001256673">
    <property type="component" value="Unassembled WGS sequence"/>
</dbReference>
<feature type="domain" description="PucR C-terminal helix-turn-helix" evidence="2">
    <location>
        <begin position="441"/>
        <end position="498"/>
    </location>
</feature>
<reference evidence="3 4" key="1">
    <citation type="submission" date="2023-09" db="EMBL/GenBank/DDBJ databases">
        <title>Microbacterium fusihabitans sp. nov., Microbacterium phycihabitans sp. nov., and Microbacterium cervinum sp. nov., isolated from dried seaweeds of beach.</title>
        <authorList>
            <person name="Lee S.D."/>
        </authorList>
    </citation>
    <scope>NUCLEOTIDE SEQUENCE [LARGE SCALE GENOMIC DNA]</scope>
    <source>
        <strain evidence="3 4">KSW2-21</strain>
    </source>
</reference>
<proteinExistence type="predicted"/>
<gene>
    <name evidence="3" type="ORF">RWH43_06440</name>
</gene>
<name>A0ABU3RUD8_9MICO</name>
<evidence type="ECO:0000313" key="4">
    <source>
        <dbReference type="Proteomes" id="UP001256673"/>
    </source>
</evidence>
<feature type="domain" description="Purine catabolism PurC-like" evidence="1">
    <location>
        <begin position="12"/>
        <end position="129"/>
    </location>
</feature>